<dbReference type="InterPro" id="IPR044505">
    <property type="entry name" value="GlgX_Isoamylase_N_E_set"/>
</dbReference>
<dbReference type="InterPro" id="IPR017853">
    <property type="entry name" value="GH"/>
</dbReference>
<dbReference type="InterPro" id="IPR014756">
    <property type="entry name" value="Ig_E-set"/>
</dbReference>
<dbReference type="Proteomes" id="UP000056209">
    <property type="component" value="Unassembled WGS sequence"/>
</dbReference>
<dbReference type="Pfam" id="PF00128">
    <property type="entry name" value="Alpha-amylase"/>
    <property type="match status" value="1"/>
</dbReference>
<evidence type="ECO:0000256" key="1">
    <source>
        <dbReference type="ARBA" id="ARBA00008061"/>
    </source>
</evidence>
<dbReference type="RefSeq" id="WP_058978035.1">
    <property type="nucleotide sequence ID" value="NZ_BCMS01000001.1"/>
</dbReference>
<dbReference type="EMBL" id="BCMS01000001">
    <property type="protein sequence ID" value="GAQ22726.1"/>
    <property type="molecule type" value="Genomic_DNA"/>
</dbReference>
<dbReference type="InterPro" id="IPR004193">
    <property type="entry name" value="Glyco_hydro_13_N"/>
</dbReference>
<dbReference type="OrthoDB" id="9761875at2"/>
<dbReference type="GO" id="GO:0004135">
    <property type="term" value="F:amylo-alpha-1,6-glucosidase activity"/>
    <property type="evidence" value="ECO:0007669"/>
    <property type="project" value="InterPro"/>
</dbReference>
<dbReference type="NCBIfam" id="TIGR02100">
    <property type="entry name" value="glgX_debranch"/>
    <property type="match status" value="1"/>
</dbReference>
<evidence type="ECO:0000259" key="4">
    <source>
        <dbReference type="SMART" id="SM00642"/>
    </source>
</evidence>
<dbReference type="SUPFAM" id="SSF51445">
    <property type="entry name" value="(Trans)glycosidases"/>
    <property type="match status" value="1"/>
</dbReference>
<keyword evidence="2" id="KW-0378">Hydrolase</keyword>
<dbReference type="InterPro" id="IPR013783">
    <property type="entry name" value="Ig-like_fold"/>
</dbReference>
<keyword evidence="3" id="KW-0326">Glycosidase</keyword>
<name>A0A117DRI0_9DEIO</name>
<dbReference type="Pfam" id="PF02922">
    <property type="entry name" value="CBM_48"/>
    <property type="match status" value="1"/>
</dbReference>
<evidence type="ECO:0000256" key="3">
    <source>
        <dbReference type="ARBA" id="ARBA00023295"/>
    </source>
</evidence>
<comment type="similarity">
    <text evidence="1">Belongs to the glycosyl hydrolase 13 family.</text>
</comment>
<dbReference type="PANTHER" id="PTHR43002">
    <property type="entry name" value="GLYCOGEN DEBRANCHING ENZYME"/>
    <property type="match status" value="1"/>
</dbReference>
<comment type="caution">
    <text evidence="5">The sequence shown here is derived from an EMBL/GenBank/DDBJ whole genome shotgun (WGS) entry which is preliminary data.</text>
</comment>
<evidence type="ECO:0000256" key="2">
    <source>
        <dbReference type="ARBA" id="ARBA00022801"/>
    </source>
</evidence>
<protein>
    <submittedName>
        <fullName evidence="5">Glycogen operon protein GlgX</fullName>
    </submittedName>
</protein>
<proteinExistence type="inferred from homology"/>
<sequence length="705" mass="79091">MTTPPILRPGRPYPLGATWDGKGTNFALYSENATGIELCLFDEQGVETRVPLREQTAFVWHGYLPGVKPGQRYGYRVHGEYAPERGLRFNPNVVLLDPYAKALDGTEQFDRGVFGYVPGGEDSVMQEEEQRGAPLGIVVDPCFDWGDSQKPDVPFHQSVIYEAHVKGLTMTHPDVPDELRGTYAGIATEPILFYLRELGITSIELMPVHQHVDDPFLLDKGLTNYWGYSTLSFFAPDVRYSAEARKGNPAGAVDEFKQMVKALHASGIEVILDVVYNHTAEGNHMGPTMSFKGIDNPTYYRLVAEDPRFYFDYTGTGNSLNVRHPQTLQLIMDSLRYWVTDMHVDGFRFDLASTLARGLHEVDQLSGFFTIIHQDPIIGQVKLIAEPWDVGEGGYQVGNFPVNWAEWNGIYRDDMRAFWKGDGGLASEIGYRLTGSSDLYQNDGRKPYASINFVTAHDGFTLRDTVTYEQKHNDANQEGGNDGHNHNITWNCGAEGETDDPAINALRRQQQRNFLATLLLGQGTPMLLGGDEIGRTQGGNNNAYCQDNEISWYDWANLDEDLLAFTKKVIGLRKSHPALHRRKFFSGRTIRGEDVRDIVWLRFDGEEMSDEDWNNPQTQSMGIFLDGNGLDDVDERGEPLLDDHLLLLLNASHVDLPFRLPDLAGCQAWDLQLDTTDDHAGGTVKAGEETNLAARSVKLYRCPRK</sequence>
<dbReference type="CDD" id="cd02856">
    <property type="entry name" value="E_set_GDE_Isoamylase_N"/>
    <property type="match status" value="1"/>
</dbReference>
<dbReference type="SUPFAM" id="SSF51011">
    <property type="entry name" value="Glycosyl hydrolase domain"/>
    <property type="match status" value="1"/>
</dbReference>
<reference evidence="6" key="1">
    <citation type="submission" date="2015-11" db="EMBL/GenBank/DDBJ databases">
        <title>Draft Genome Sequence of the Radioresistant Bacterium Deinococcus grandis, Isolated from Freshwater Fish in Japan.</title>
        <authorList>
            <person name="Satoh K."/>
            <person name="Onodera T."/>
            <person name="Omoso K."/>
            <person name="Takeda-Yano K."/>
            <person name="Katayama T."/>
            <person name="Oono Y."/>
            <person name="Narumi I."/>
        </authorList>
    </citation>
    <scope>NUCLEOTIDE SEQUENCE [LARGE SCALE GENOMIC DNA]</scope>
    <source>
        <strain evidence="6">ATCC 43672</strain>
    </source>
</reference>
<accession>A0A117DRI0</accession>
<evidence type="ECO:0000313" key="6">
    <source>
        <dbReference type="Proteomes" id="UP000056209"/>
    </source>
</evidence>
<dbReference type="InterPro" id="IPR006047">
    <property type="entry name" value="GH13_cat_dom"/>
</dbReference>
<keyword evidence="6" id="KW-1185">Reference proteome</keyword>
<dbReference type="AlphaFoldDB" id="A0A117DRI0"/>
<dbReference type="SMART" id="SM00642">
    <property type="entry name" value="Aamy"/>
    <property type="match status" value="1"/>
</dbReference>
<feature type="domain" description="Glycosyl hydrolase family 13 catalytic" evidence="4">
    <location>
        <begin position="136"/>
        <end position="573"/>
    </location>
</feature>
<evidence type="ECO:0000313" key="5">
    <source>
        <dbReference type="EMBL" id="GAQ22726.1"/>
    </source>
</evidence>
<dbReference type="InterPro" id="IPR013780">
    <property type="entry name" value="Glyco_hydro_b"/>
</dbReference>
<organism evidence="5 6">
    <name type="scientific">Deinococcus grandis</name>
    <dbReference type="NCBI Taxonomy" id="57498"/>
    <lineage>
        <taxon>Bacteria</taxon>
        <taxon>Thermotogati</taxon>
        <taxon>Deinococcota</taxon>
        <taxon>Deinococci</taxon>
        <taxon>Deinococcales</taxon>
        <taxon>Deinococcaceae</taxon>
        <taxon>Deinococcus</taxon>
    </lineage>
</organism>
<dbReference type="CDD" id="cd11326">
    <property type="entry name" value="AmyAc_Glg_debranch"/>
    <property type="match status" value="1"/>
</dbReference>
<dbReference type="GO" id="GO:0005980">
    <property type="term" value="P:glycogen catabolic process"/>
    <property type="evidence" value="ECO:0007669"/>
    <property type="project" value="InterPro"/>
</dbReference>
<dbReference type="InterPro" id="IPR011837">
    <property type="entry name" value="Glycogen_debranch_GlgX"/>
</dbReference>
<dbReference type="Gene3D" id="2.60.40.1180">
    <property type="entry name" value="Golgi alpha-mannosidase II"/>
    <property type="match status" value="1"/>
</dbReference>
<dbReference type="Gene3D" id="2.60.40.10">
    <property type="entry name" value="Immunoglobulins"/>
    <property type="match status" value="1"/>
</dbReference>
<gene>
    <name evidence="5" type="ORF">DEIGR_102753</name>
</gene>
<dbReference type="Gene3D" id="3.20.20.80">
    <property type="entry name" value="Glycosidases"/>
    <property type="match status" value="1"/>
</dbReference>
<dbReference type="SUPFAM" id="SSF81296">
    <property type="entry name" value="E set domains"/>
    <property type="match status" value="1"/>
</dbReference>